<evidence type="ECO:0000256" key="3">
    <source>
        <dbReference type="ARBA" id="ARBA00022694"/>
    </source>
</evidence>
<dbReference type="InterPro" id="IPR004365">
    <property type="entry name" value="NA-bd_OB_tRNA"/>
</dbReference>
<dbReference type="Pfam" id="PF01336">
    <property type="entry name" value="tRNA_anti-codon"/>
    <property type="match status" value="1"/>
</dbReference>
<dbReference type="EMBL" id="NDWU01000004">
    <property type="protein sequence ID" value="PUA33836.1"/>
    <property type="molecule type" value="Genomic_DNA"/>
</dbReference>
<evidence type="ECO:0000256" key="1">
    <source>
        <dbReference type="ARBA" id="ARBA00022490"/>
    </source>
</evidence>
<dbReference type="GO" id="GO:0016879">
    <property type="term" value="F:ligase activity, forming carbon-nitrogen bonds"/>
    <property type="evidence" value="ECO:0007669"/>
    <property type="project" value="UniProtKB-UniRule"/>
</dbReference>
<dbReference type="Gene3D" id="3.30.70.2200">
    <property type="match status" value="1"/>
</dbReference>
<dbReference type="InterPro" id="IPR055394">
    <property type="entry name" value="Zn_ribbon_TiaS"/>
</dbReference>
<keyword evidence="1 6" id="KW-0963">Cytoplasm</keyword>
<dbReference type="Proteomes" id="UP000244066">
    <property type="component" value="Unassembled WGS sequence"/>
</dbReference>
<keyword evidence="4 6" id="KW-0547">Nucleotide-binding</keyword>
<feature type="domain" description="TiaS FLD" evidence="8">
    <location>
        <begin position="143"/>
        <end position="256"/>
    </location>
</feature>
<dbReference type="InterPro" id="IPR024913">
    <property type="entry name" value="tRNA_Ile2__agm2C_synt"/>
</dbReference>
<feature type="domain" description="TiaS C-terminal zinc ribbon" evidence="10">
    <location>
        <begin position="358"/>
        <end position="400"/>
    </location>
</feature>
<dbReference type="GO" id="GO:0002101">
    <property type="term" value="P:tRNA wobble cytosine modification"/>
    <property type="evidence" value="ECO:0007669"/>
    <property type="project" value="UniProtKB-UniRule"/>
</dbReference>
<dbReference type="GO" id="GO:0005737">
    <property type="term" value="C:cytoplasm"/>
    <property type="evidence" value="ECO:0007669"/>
    <property type="project" value="UniProtKB-SubCell"/>
</dbReference>
<dbReference type="SUPFAM" id="SSF50249">
    <property type="entry name" value="Nucleic acid-binding proteins"/>
    <property type="match status" value="1"/>
</dbReference>
<dbReference type="InterPro" id="IPR012340">
    <property type="entry name" value="NA-bd_OB-fold"/>
</dbReference>
<keyword evidence="3 6" id="KW-0819">tRNA processing</keyword>
<comment type="catalytic activity">
    <reaction evidence="6">
        <text>cytidine(34) in tRNA(Ile2) + agmatine + ATP + H2O = 2-agmatinylcytidine(34) in tRNA(Ile2) + AMP + 2 phosphate + 2 H(+)</text>
        <dbReference type="Rhea" id="RHEA:43608"/>
        <dbReference type="Rhea" id="RHEA-COMP:10625"/>
        <dbReference type="Rhea" id="RHEA-COMP:10626"/>
        <dbReference type="ChEBI" id="CHEBI:15377"/>
        <dbReference type="ChEBI" id="CHEBI:15378"/>
        <dbReference type="ChEBI" id="CHEBI:30616"/>
        <dbReference type="ChEBI" id="CHEBI:43474"/>
        <dbReference type="ChEBI" id="CHEBI:58145"/>
        <dbReference type="ChEBI" id="CHEBI:82748"/>
        <dbReference type="ChEBI" id="CHEBI:83545"/>
        <dbReference type="ChEBI" id="CHEBI:456215"/>
        <dbReference type="EC" id="6.3.4.22"/>
    </reaction>
</comment>
<accession>A0A2R7Y8N0</accession>
<dbReference type="Gene3D" id="3.90.600.20">
    <property type="match status" value="1"/>
</dbReference>
<evidence type="ECO:0000256" key="6">
    <source>
        <dbReference type="HAMAP-Rule" id="MF_01892"/>
    </source>
</evidence>
<dbReference type="GO" id="GO:0003676">
    <property type="term" value="F:nucleic acid binding"/>
    <property type="evidence" value="ECO:0007669"/>
    <property type="project" value="InterPro"/>
</dbReference>
<feature type="domain" description="OB" evidence="7">
    <location>
        <begin position="271"/>
        <end position="348"/>
    </location>
</feature>
<evidence type="ECO:0000313" key="12">
    <source>
        <dbReference type="Proteomes" id="UP000244066"/>
    </source>
</evidence>
<dbReference type="PANTHER" id="PTHR40705:SF2">
    <property type="entry name" value="DUF1743 DOMAIN-CONTAINING PROTEIN"/>
    <property type="match status" value="1"/>
</dbReference>
<organism evidence="11 12">
    <name type="scientific">Candidatus Terraquivivens tikiterensis</name>
    <dbReference type="NCBI Taxonomy" id="1980982"/>
    <lineage>
        <taxon>Archaea</taxon>
        <taxon>Nitrososphaerota</taxon>
        <taxon>Candidatus Wolframiiraptoraceae</taxon>
        <taxon>Candidatus Terraquivivens</taxon>
    </lineage>
</organism>
<dbReference type="AlphaFoldDB" id="A0A2R7Y8N0"/>
<dbReference type="Pfam" id="PF22641">
    <property type="entry name" value="TiaS_TCKD"/>
    <property type="match status" value="1"/>
</dbReference>
<evidence type="ECO:0000259" key="10">
    <source>
        <dbReference type="Pfam" id="PF23783"/>
    </source>
</evidence>
<feature type="domain" description="TiaS-like TCKD" evidence="9">
    <location>
        <begin position="5"/>
        <end position="137"/>
    </location>
</feature>
<comment type="similarity">
    <text evidence="6">Belongs to the TiaS family.</text>
</comment>
<evidence type="ECO:0000256" key="2">
    <source>
        <dbReference type="ARBA" id="ARBA00022598"/>
    </source>
</evidence>
<dbReference type="GO" id="GO:0005524">
    <property type="term" value="F:ATP binding"/>
    <property type="evidence" value="ECO:0007669"/>
    <property type="project" value="UniProtKB-KW"/>
</dbReference>
<dbReference type="Pfam" id="PF23783">
    <property type="entry name" value="Zn_ribbon_TiaS"/>
    <property type="match status" value="1"/>
</dbReference>
<dbReference type="InterPro" id="IPR053870">
    <property type="entry name" value="TiaS-like_TCKD"/>
</dbReference>
<evidence type="ECO:0000259" key="9">
    <source>
        <dbReference type="Pfam" id="PF22641"/>
    </source>
</evidence>
<comment type="caution">
    <text evidence="11">The sequence shown here is derived from an EMBL/GenBank/DDBJ whole genome shotgun (WGS) entry which is preliminary data.</text>
</comment>
<keyword evidence="2 6" id="KW-0436">Ligase</keyword>
<sequence>MTLHIGIDDTDSKKAMCTTYVAAVIFDDLVRKGLSPVRRPQLIRLNPNCPYKTRGNAAVALRFRVDPRGLDEVKEKVLERVSELAELECEGTEPGVAFYTGEDIPPELRSFSISVVRRMVSVEEALAVATAVGAELHALRGRRGVVGALAAVGMDRIPGKTYELLAYRVRHNWGTFRRVDEGSVVRMDMLTRPWTFDNFDYETNESRITPHTPCPVLLGIRSLDPEMAFYAFSALRILEPTERILLFETNQATDLHIQEVKVAEIEENTSVSVEGFVADLPRVMPGGHVFFTLMDETGTVQCAAFEPTKSFRNVVRSLRPGDRVRVYGGVKSKPGMPLTINLEKIKVISLARFVRTSPPRCNVCGKKTESLGKGKGYRCPRCGNKLPEGSKLLVEEQRTLRPGVYEVPSSARRHISKPLLLEGLKPIEEISKA</sequence>
<name>A0A2R7Y8N0_9ARCH</name>
<evidence type="ECO:0000259" key="7">
    <source>
        <dbReference type="Pfam" id="PF01336"/>
    </source>
</evidence>
<keyword evidence="5 6" id="KW-0067">ATP-binding</keyword>
<gene>
    <name evidence="6" type="primary">tiaS</name>
    <name evidence="11" type="ORF">B9J98_02140</name>
</gene>
<dbReference type="Gene3D" id="2.40.50.1010">
    <property type="match status" value="1"/>
</dbReference>
<dbReference type="EC" id="6.3.4.22" evidence="6"/>
<evidence type="ECO:0000256" key="5">
    <source>
        <dbReference type="ARBA" id="ARBA00022840"/>
    </source>
</evidence>
<dbReference type="InterPro" id="IPR013696">
    <property type="entry name" value="TiaS_FLD"/>
</dbReference>
<protein>
    <recommendedName>
        <fullName evidence="6">tRNA(Ile2) 2-agmatinylcytidine synthetase TiaS</fullName>
        <shortName evidence="6">tRNA(Ile2)-agm2C synthetase</shortName>
        <ecNumber evidence="6">6.3.4.22</ecNumber>
    </recommendedName>
    <alternativeName>
        <fullName evidence="6">tRNA(Ile2) agmatidine synthetase</fullName>
    </alternativeName>
</protein>
<dbReference type="HAMAP" id="MF_01892">
    <property type="entry name" value="tRNA_Ile2_agm2C_synt"/>
    <property type="match status" value="1"/>
</dbReference>
<comment type="function">
    <text evidence="6">ATP-dependent agmatine transferase that catalyzes the formation of 2-agmatinylcytidine (agm2C) at the wobble position (C34) of tRNA(Ile2), converting the codon specificity from AUG to AUA.</text>
</comment>
<dbReference type="CDD" id="cd04482">
    <property type="entry name" value="RPA2_OBF_like"/>
    <property type="match status" value="1"/>
</dbReference>
<dbReference type="PANTHER" id="PTHR40705">
    <property type="entry name" value="TRNA(ILE2) 2-AGMATINYLCYTIDINE SYNTHETASE TIAS"/>
    <property type="match status" value="1"/>
</dbReference>
<evidence type="ECO:0000259" key="8">
    <source>
        <dbReference type="Pfam" id="PF08489"/>
    </source>
</evidence>
<proteinExistence type="inferred from homology"/>
<dbReference type="Pfam" id="PF08489">
    <property type="entry name" value="TiaS_FLD"/>
    <property type="match status" value="1"/>
</dbReference>
<reference evidence="11 12" key="1">
    <citation type="submission" date="2017-04" db="EMBL/GenBank/DDBJ databases">
        <title>Draft Aigarchaeota genome from a New Zealand hot spring.</title>
        <authorList>
            <person name="Reysenbach A.-L."/>
            <person name="Donaho J.A."/>
            <person name="Gerhart J."/>
            <person name="Kelley J.F."/>
            <person name="Kouba K."/>
            <person name="Podar M."/>
            <person name="Stott M."/>
        </authorList>
    </citation>
    <scope>NUCLEOTIDE SEQUENCE [LARGE SCALE GENOMIC DNA]</scope>
    <source>
        <strain evidence="11">NZ13_MG1</strain>
    </source>
</reference>
<evidence type="ECO:0000256" key="4">
    <source>
        <dbReference type="ARBA" id="ARBA00022741"/>
    </source>
</evidence>
<comment type="subcellular location">
    <subcellularLocation>
        <location evidence="6">Cytoplasm</location>
    </subcellularLocation>
</comment>
<evidence type="ECO:0000313" key="11">
    <source>
        <dbReference type="EMBL" id="PUA33836.1"/>
    </source>
</evidence>